<dbReference type="CDD" id="cd07177">
    <property type="entry name" value="terB_like"/>
    <property type="match status" value="1"/>
</dbReference>
<feature type="transmembrane region" description="Helical" evidence="1">
    <location>
        <begin position="72"/>
        <end position="94"/>
    </location>
</feature>
<sequence>MIEIIKKIVYVLAFLSIGFSLTEVYLSSNKLWKRKHDNQVAESVSVMAEIMAIIPGFFFALNYLFEKQWQGFLDTIIYIFMSIFYVFVGIKFWVDGERKKGLWRLIKQALKSEKQEVGDLAKSFFKPSGAQKIIYILSQIALIDEELNPQEKEFIQSFANNWNIDFSWKSLTENRKEGANKNFIKLRQDVVDYLATSPPDKQVSQLRDVVNALINIDQEVSEQEKLIVAELNGLFSRYLGEKLDNEIYRVVIVPQTEQQEEVIETSLPELSRYDTTGGFAYQTNSFYSKQYAEIICDQYRSLNLISFVTTIDQILVSS</sequence>
<dbReference type="OrthoDB" id="471771at2"/>
<evidence type="ECO:0000313" key="2">
    <source>
        <dbReference type="EMBL" id="AOX01778.1"/>
    </source>
</evidence>
<keyword evidence="1" id="KW-0812">Transmembrane</keyword>
<dbReference type="InterPro" id="IPR029024">
    <property type="entry name" value="TerB-like"/>
</dbReference>
<accession>A0A1D8TVV6</accession>
<dbReference type="EMBL" id="CP017599">
    <property type="protein sequence ID" value="AOX01778.1"/>
    <property type="molecule type" value="Genomic_DNA"/>
</dbReference>
<feature type="transmembrane region" description="Helical" evidence="1">
    <location>
        <begin position="46"/>
        <end position="65"/>
    </location>
</feature>
<dbReference type="Gene3D" id="1.10.3680.10">
    <property type="entry name" value="TerB-like"/>
    <property type="match status" value="1"/>
</dbReference>
<proteinExistence type="predicted"/>
<dbReference type="AlphaFoldDB" id="A0A1D8TVV6"/>
<protein>
    <recommendedName>
        <fullName evidence="4">TerB family tellurite resistance protein</fullName>
    </recommendedName>
</protein>
<reference evidence="3" key="1">
    <citation type="submission" date="2016-10" db="EMBL/GenBank/DDBJ databases">
        <title>Comparative genomics uncovers the prolific and rare metabolic potential of the cyanobacterial genus Moorea.</title>
        <authorList>
            <person name="Leao T."/>
            <person name="Castelao G."/>
            <person name="Korobeynikov A."/>
            <person name="Monroe E.A."/>
            <person name="Podell S."/>
            <person name="Glukhov E."/>
            <person name="Allen E."/>
            <person name="Gerwick W.H."/>
            <person name="Gerwick L."/>
        </authorList>
    </citation>
    <scope>NUCLEOTIDE SEQUENCE [LARGE SCALE GENOMIC DNA]</scope>
    <source>
        <strain evidence="3">PAL-8-15-08-1</strain>
    </source>
</reference>
<gene>
    <name evidence="2" type="ORF">BJP34_22160</name>
</gene>
<dbReference type="KEGG" id="mpro:BJP34_22160"/>
<keyword evidence="1" id="KW-0472">Membrane</keyword>
<keyword evidence="1" id="KW-1133">Transmembrane helix</keyword>
<dbReference type="Proteomes" id="UP000177870">
    <property type="component" value="Chromosome"/>
</dbReference>
<name>A0A1D8TVV6_9CYAN</name>
<feature type="transmembrane region" description="Helical" evidence="1">
    <location>
        <begin position="7"/>
        <end position="26"/>
    </location>
</feature>
<organism evidence="2 3">
    <name type="scientific">Moorena producens PAL-8-15-08-1</name>
    <dbReference type="NCBI Taxonomy" id="1458985"/>
    <lineage>
        <taxon>Bacteria</taxon>
        <taxon>Bacillati</taxon>
        <taxon>Cyanobacteriota</taxon>
        <taxon>Cyanophyceae</taxon>
        <taxon>Coleofasciculales</taxon>
        <taxon>Coleofasciculaceae</taxon>
        <taxon>Moorena</taxon>
    </lineage>
</organism>
<evidence type="ECO:0000313" key="3">
    <source>
        <dbReference type="Proteomes" id="UP000177870"/>
    </source>
</evidence>
<evidence type="ECO:0008006" key="4">
    <source>
        <dbReference type="Google" id="ProtNLM"/>
    </source>
</evidence>
<evidence type="ECO:0000256" key="1">
    <source>
        <dbReference type="SAM" id="Phobius"/>
    </source>
</evidence>
<dbReference type="RefSeq" id="WP_070394211.1">
    <property type="nucleotide sequence ID" value="NZ_CP017599.1"/>
</dbReference>
<dbReference type="SUPFAM" id="SSF158682">
    <property type="entry name" value="TerB-like"/>
    <property type="match status" value="1"/>
</dbReference>